<dbReference type="InterPro" id="IPR027417">
    <property type="entry name" value="P-loop_NTPase"/>
</dbReference>
<organism evidence="1 2">
    <name type="scientific">Selenomonas ruminantium</name>
    <dbReference type="NCBI Taxonomy" id="971"/>
    <lineage>
        <taxon>Bacteria</taxon>
        <taxon>Bacillati</taxon>
        <taxon>Bacillota</taxon>
        <taxon>Negativicutes</taxon>
        <taxon>Selenomonadales</taxon>
        <taxon>Selenomonadaceae</taxon>
        <taxon>Selenomonas</taxon>
    </lineage>
</organism>
<dbReference type="Gene3D" id="3.40.50.300">
    <property type="entry name" value="P-loop containing nucleotide triphosphate hydrolases"/>
    <property type="match status" value="1"/>
</dbReference>
<proteinExistence type="predicted"/>
<name>A0A1H0N0I3_SELRU</name>
<gene>
    <name evidence="1" type="ORF">SAMN05216366_102119</name>
</gene>
<dbReference type="Proteomes" id="UP000182412">
    <property type="component" value="Unassembled WGS sequence"/>
</dbReference>
<dbReference type="RefSeq" id="WP_074571104.1">
    <property type="nucleotide sequence ID" value="NZ_FNJQ01000002.1"/>
</dbReference>
<evidence type="ECO:0008006" key="3">
    <source>
        <dbReference type="Google" id="ProtNLM"/>
    </source>
</evidence>
<evidence type="ECO:0000313" key="2">
    <source>
        <dbReference type="Proteomes" id="UP000182412"/>
    </source>
</evidence>
<evidence type="ECO:0000313" key="1">
    <source>
        <dbReference type="EMBL" id="SDO86131.1"/>
    </source>
</evidence>
<dbReference type="EMBL" id="FNJQ01000002">
    <property type="protein sequence ID" value="SDO86131.1"/>
    <property type="molecule type" value="Genomic_DNA"/>
</dbReference>
<dbReference type="SUPFAM" id="SSF52540">
    <property type="entry name" value="P-loop containing nucleoside triphosphate hydrolases"/>
    <property type="match status" value="1"/>
</dbReference>
<protein>
    <recommendedName>
        <fullName evidence="3">AAA domain-containing protein</fullName>
    </recommendedName>
</protein>
<accession>A0A1H0N0I3</accession>
<dbReference type="OrthoDB" id="9807890at2"/>
<reference evidence="1 2" key="1">
    <citation type="submission" date="2016-10" db="EMBL/GenBank/DDBJ databases">
        <authorList>
            <person name="de Groot N.N."/>
        </authorList>
    </citation>
    <scope>NUCLEOTIDE SEQUENCE [LARGE SCALE GENOMIC DNA]</scope>
    <source>
        <strain evidence="1 2">S137</strain>
    </source>
</reference>
<sequence>MIFVIIGQAGAGKTSFVKRQFLQGELEVVEDLVTYTTNGKYCAMGKYNVGIRCEGTDTLSYSAGEAIRRQVEKLVMQGKHIVLEGDRINNAAMMKFLMRYSEHVQLVLVYCSITESMRRLRAAGSDITPAFVKATKTKSKNNFLKYRKYFRGKAINTEAKEIGRKTTD</sequence>
<dbReference type="AlphaFoldDB" id="A0A1H0N0I3"/>